<accession>A0A9P0GH29</accession>
<keyword evidence="3" id="KW-1185">Reference proteome</keyword>
<dbReference type="OrthoDB" id="6759118at2759"/>
<dbReference type="Proteomes" id="UP001153636">
    <property type="component" value="Chromosome 5"/>
</dbReference>
<dbReference type="AlphaFoldDB" id="A0A9P0GH29"/>
<keyword evidence="1" id="KW-0732">Signal</keyword>
<dbReference type="Pfam" id="PF06585">
    <property type="entry name" value="JHBP"/>
    <property type="match status" value="1"/>
</dbReference>
<protein>
    <submittedName>
        <fullName evidence="2">Uncharacterized protein</fullName>
    </submittedName>
</protein>
<dbReference type="Gene3D" id="3.15.10.30">
    <property type="entry name" value="Haemolymph juvenile hormone binding protein"/>
    <property type="match status" value="1"/>
</dbReference>
<sequence>MIVIKSLVVFAVLALVHSDNADETTLLNVWKCIKPKLHAGIPEIDVPSYDPYLLPFNLTFGAEIIVFKRFFIVNHILVYGLLDADLQIKQLSKDTDNVASLEWSVDLPSIFIDAFWDSIINTNGTDIQTHGKMNMTLTDAHFEGILNIEKPLFKGSITEYKITKNSVADAVDMPQDEIVKKYSFVKNFQTTELGCKKEWSQESIALATERRAIEWYTEGSKTIEGTGIGVYGPRTKQSESLGK</sequence>
<evidence type="ECO:0000313" key="3">
    <source>
        <dbReference type="Proteomes" id="UP001153636"/>
    </source>
</evidence>
<dbReference type="InterPro" id="IPR038606">
    <property type="entry name" value="To_sf"/>
</dbReference>
<feature type="chain" id="PRO_5040198664" evidence="1">
    <location>
        <begin position="22"/>
        <end position="243"/>
    </location>
</feature>
<organism evidence="2 3">
    <name type="scientific">Psylliodes chrysocephalus</name>
    <dbReference type="NCBI Taxonomy" id="3402493"/>
    <lineage>
        <taxon>Eukaryota</taxon>
        <taxon>Metazoa</taxon>
        <taxon>Ecdysozoa</taxon>
        <taxon>Arthropoda</taxon>
        <taxon>Hexapoda</taxon>
        <taxon>Insecta</taxon>
        <taxon>Pterygota</taxon>
        <taxon>Neoptera</taxon>
        <taxon>Endopterygota</taxon>
        <taxon>Coleoptera</taxon>
        <taxon>Polyphaga</taxon>
        <taxon>Cucujiformia</taxon>
        <taxon>Chrysomeloidea</taxon>
        <taxon>Chrysomelidae</taxon>
        <taxon>Galerucinae</taxon>
        <taxon>Alticini</taxon>
        <taxon>Psylliodes</taxon>
    </lineage>
</organism>
<gene>
    <name evidence="2" type="ORF">PSYICH_LOCUS11059</name>
</gene>
<name>A0A9P0GH29_9CUCU</name>
<dbReference type="EMBL" id="OV651817">
    <property type="protein sequence ID" value="CAH1110556.1"/>
    <property type="molecule type" value="Genomic_DNA"/>
</dbReference>
<feature type="signal peptide" evidence="1">
    <location>
        <begin position="1"/>
        <end position="21"/>
    </location>
</feature>
<dbReference type="InterPro" id="IPR010562">
    <property type="entry name" value="Haemolymph_juvenile_hormone-bd"/>
</dbReference>
<proteinExistence type="predicted"/>
<evidence type="ECO:0000313" key="2">
    <source>
        <dbReference type="EMBL" id="CAH1110556.1"/>
    </source>
</evidence>
<reference evidence="2" key="1">
    <citation type="submission" date="2022-01" db="EMBL/GenBank/DDBJ databases">
        <authorList>
            <person name="King R."/>
        </authorList>
    </citation>
    <scope>NUCLEOTIDE SEQUENCE</scope>
</reference>
<evidence type="ECO:0000256" key="1">
    <source>
        <dbReference type="SAM" id="SignalP"/>
    </source>
</evidence>